<proteinExistence type="predicted"/>
<keyword evidence="1 2" id="KW-0694">RNA-binding</keyword>
<dbReference type="STRING" id="60169.A0A1V6N773"/>
<evidence type="ECO:0000313" key="6">
    <source>
        <dbReference type="Proteomes" id="UP000191408"/>
    </source>
</evidence>
<dbReference type="InterPro" id="IPR000504">
    <property type="entry name" value="RRM_dom"/>
</dbReference>
<dbReference type="Proteomes" id="UP000191408">
    <property type="component" value="Unassembled WGS sequence"/>
</dbReference>
<feature type="compositionally biased region" description="Polar residues" evidence="3">
    <location>
        <begin position="250"/>
        <end position="277"/>
    </location>
</feature>
<dbReference type="EMBL" id="MDYM01000022">
    <property type="protein sequence ID" value="OQD60558.1"/>
    <property type="molecule type" value="Genomic_DNA"/>
</dbReference>
<dbReference type="Pfam" id="PF04059">
    <property type="entry name" value="RRM_2"/>
    <property type="match status" value="1"/>
</dbReference>
<feature type="region of interest" description="Disordered" evidence="3">
    <location>
        <begin position="250"/>
        <end position="282"/>
    </location>
</feature>
<evidence type="ECO:0000256" key="3">
    <source>
        <dbReference type="SAM" id="MobiDB-lite"/>
    </source>
</evidence>
<dbReference type="AlphaFoldDB" id="A0A1V6N773"/>
<evidence type="ECO:0000313" key="5">
    <source>
        <dbReference type="EMBL" id="OQD60558.1"/>
    </source>
</evidence>
<feature type="compositionally biased region" description="Polar residues" evidence="3">
    <location>
        <begin position="86"/>
        <end position="99"/>
    </location>
</feature>
<sequence>MLDKDVQFTVCNCIRPIGLLNARRYKWESRRGLNMEKSSPTRGSPSKQLAAFNPMGYETFSLRGNPVSFAGMETIRPTADPFAGWSNETGSAPSVPSSQTTTAGSASGYAYPARAPLDQANTQYQYSSVSPRLARTINPTHTVIGQSQVPSVSAHASPANPGLGGMRYSPSNAQASRSLDYMAYSPRSSSTRLGASQYLLSPVQTSIANTRYSPSREEIIYGYNPTPDLVSGLFATTQESTIRDVVAASANASTHVSRGNQADRTTGTTNLSSQPLSGGTHDVTEKHRSFIVHNVPVDTSHRSIVMMLPIDEYPSLEDACLKHVETKGTFSFSFGDLREAIRAMNKIRQTRPAWRVVAANCKEIADFKGTKANSSLSVHQDGTFLLSVYTISNQWPMEPKDDVVRQLVTSLGTPDSCKLVEKGTNMSRYQVEYFNKSHAAYAFSCLAGFKLESLRFNVSSNAQEEIPVLSSHLRTTSFGSPQSPVTPYRLVSKENEIDEKLDISPAFEEGQTSAEHAINLDRIREGLDVRSTVMIRNIPNKITSEQLKSILDESCFGKYDFLYLRMDFTHRCNVGYAFMNFGDAIDIVNLVHSRQGKTWPDCISEKRAEISYATLQGKEALVNKFRNSNVMTRPHEERPRLFHIEGPRTGLEAAFPGPNDASKLRRSVASTTQQGLYAPRNPTTPRTNRTRPQSQSFSQTPRGRGSIRTPRHSGGRSVHGPSPFSPEHSSGGRSMQHGPSEFSPRHSGRSVHGPSPFSPERSSGGRSMQHGPSEFSPQNSGRSVHGSSPFSSRDRQFISPRN</sequence>
<reference evidence="6" key="1">
    <citation type="journal article" date="2017" name="Nat. Microbiol.">
        <title>Global analysis of biosynthetic gene clusters reveals vast potential of secondary metabolite production in Penicillium species.</title>
        <authorList>
            <person name="Nielsen J.C."/>
            <person name="Grijseels S."/>
            <person name="Prigent S."/>
            <person name="Ji B."/>
            <person name="Dainat J."/>
            <person name="Nielsen K.F."/>
            <person name="Frisvad J.C."/>
            <person name="Workman M."/>
            <person name="Nielsen J."/>
        </authorList>
    </citation>
    <scope>NUCLEOTIDE SEQUENCE [LARGE SCALE GENOMIC DNA]</scope>
    <source>
        <strain evidence="6">IBT 4502</strain>
    </source>
</reference>
<dbReference type="OrthoDB" id="417481at2759"/>
<dbReference type="GO" id="GO:0003723">
    <property type="term" value="F:RNA binding"/>
    <property type="evidence" value="ECO:0007669"/>
    <property type="project" value="UniProtKB-UniRule"/>
</dbReference>
<accession>A0A1V6N773</accession>
<evidence type="ECO:0000259" key="4">
    <source>
        <dbReference type="PROSITE" id="PS50102"/>
    </source>
</evidence>
<evidence type="ECO:0000256" key="2">
    <source>
        <dbReference type="PROSITE-ProRule" id="PRU00176"/>
    </source>
</evidence>
<dbReference type="InterPro" id="IPR035979">
    <property type="entry name" value="RBD_domain_sf"/>
</dbReference>
<gene>
    <name evidence="5" type="ORF">PENPOL_c022G02754</name>
</gene>
<organism evidence="5 6">
    <name type="scientific">Penicillium polonicum</name>
    <dbReference type="NCBI Taxonomy" id="60169"/>
    <lineage>
        <taxon>Eukaryota</taxon>
        <taxon>Fungi</taxon>
        <taxon>Dikarya</taxon>
        <taxon>Ascomycota</taxon>
        <taxon>Pezizomycotina</taxon>
        <taxon>Eurotiomycetes</taxon>
        <taxon>Eurotiomycetidae</taxon>
        <taxon>Eurotiales</taxon>
        <taxon>Aspergillaceae</taxon>
        <taxon>Penicillium</taxon>
    </lineage>
</organism>
<dbReference type="PANTHER" id="PTHR23189">
    <property type="entry name" value="RNA RECOGNITION MOTIF-CONTAINING"/>
    <property type="match status" value="1"/>
</dbReference>
<dbReference type="PROSITE" id="PS50102">
    <property type="entry name" value="RRM"/>
    <property type="match status" value="1"/>
</dbReference>
<protein>
    <recommendedName>
        <fullName evidence="4">RRM domain-containing protein</fullName>
    </recommendedName>
</protein>
<feature type="domain" description="RRM" evidence="4">
    <location>
        <begin position="531"/>
        <end position="615"/>
    </location>
</feature>
<feature type="compositionally biased region" description="Low complexity" evidence="3">
    <location>
        <begin position="679"/>
        <end position="692"/>
    </location>
</feature>
<evidence type="ECO:0000256" key="1">
    <source>
        <dbReference type="ARBA" id="ARBA00022884"/>
    </source>
</evidence>
<feature type="region of interest" description="Disordered" evidence="3">
    <location>
        <begin position="147"/>
        <end position="171"/>
    </location>
</feature>
<dbReference type="InterPro" id="IPR007201">
    <property type="entry name" value="Mei2-like_Rrm_C"/>
</dbReference>
<dbReference type="SUPFAM" id="SSF54928">
    <property type="entry name" value="RNA-binding domain, RBD"/>
    <property type="match status" value="1"/>
</dbReference>
<feature type="region of interest" description="Disordered" evidence="3">
    <location>
        <begin position="645"/>
        <end position="802"/>
    </location>
</feature>
<comment type="caution">
    <text evidence="5">The sequence shown here is derived from an EMBL/GenBank/DDBJ whole genome shotgun (WGS) entry which is preliminary data.</text>
</comment>
<feature type="region of interest" description="Disordered" evidence="3">
    <location>
        <begin position="84"/>
        <end position="107"/>
    </location>
</feature>
<keyword evidence="6" id="KW-1185">Reference proteome</keyword>
<name>A0A1V6N773_PENPO</name>
<feature type="compositionally biased region" description="Polar residues" evidence="3">
    <location>
        <begin position="775"/>
        <end position="791"/>
    </location>
</feature>